<protein>
    <submittedName>
        <fullName evidence="4">Type II secretion system GspH family protein</fullName>
    </submittedName>
</protein>
<sequence length="135" mass="14621">MKKHLKQLKNEKGFTLIELLAVIVILGIIAAIAVPMIGNVIQDSKEKAAVNDALNIISSAKLADANNEAPANSETGYTENDLNKYLETTSTFTSVNKDDNGNWYITGHTDALDYVKGAKENVLTEQELKAALAND</sequence>
<evidence type="ECO:0000256" key="1">
    <source>
        <dbReference type="ARBA" id="ARBA00004241"/>
    </source>
</evidence>
<evidence type="ECO:0000256" key="3">
    <source>
        <dbReference type="SAM" id="Phobius"/>
    </source>
</evidence>
<gene>
    <name evidence="4" type="ORF">OEV98_10655</name>
</gene>
<evidence type="ECO:0000313" key="5">
    <source>
        <dbReference type="Proteomes" id="UP001209318"/>
    </source>
</evidence>
<name>A0AAE3LNM2_9BACI</name>
<keyword evidence="3" id="KW-0812">Transmembrane</keyword>
<dbReference type="SUPFAM" id="SSF54523">
    <property type="entry name" value="Pili subunits"/>
    <property type="match status" value="1"/>
</dbReference>
<dbReference type="RefSeq" id="WP_263073256.1">
    <property type="nucleotide sequence ID" value="NZ_JAOUSF010000003.1"/>
</dbReference>
<dbReference type="InterPro" id="IPR045584">
    <property type="entry name" value="Pilin-like"/>
</dbReference>
<dbReference type="Gene3D" id="3.30.700.10">
    <property type="entry name" value="Glycoprotein, Type 4 Pilin"/>
    <property type="match status" value="1"/>
</dbReference>
<feature type="transmembrane region" description="Helical" evidence="3">
    <location>
        <begin position="12"/>
        <end position="37"/>
    </location>
</feature>
<dbReference type="AlphaFoldDB" id="A0AAE3LNM2"/>
<keyword evidence="2" id="KW-0178">Competence</keyword>
<dbReference type="InterPro" id="IPR012902">
    <property type="entry name" value="N_methyl_site"/>
</dbReference>
<keyword evidence="5" id="KW-1185">Reference proteome</keyword>
<keyword evidence="3" id="KW-0472">Membrane</keyword>
<dbReference type="Proteomes" id="UP001209318">
    <property type="component" value="Unassembled WGS sequence"/>
</dbReference>
<dbReference type="Pfam" id="PF07963">
    <property type="entry name" value="N_methyl"/>
    <property type="match status" value="1"/>
</dbReference>
<dbReference type="PROSITE" id="PS00409">
    <property type="entry name" value="PROKAR_NTER_METHYL"/>
    <property type="match status" value="1"/>
</dbReference>
<comment type="caution">
    <text evidence="4">The sequence shown here is derived from an EMBL/GenBank/DDBJ whole genome shotgun (WGS) entry which is preliminary data.</text>
</comment>
<proteinExistence type="predicted"/>
<accession>A0AAE3LNM2</accession>
<reference evidence="4" key="1">
    <citation type="submission" date="2022-10" db="EMBL/GenBank/DDBJ databases">
        <title>Description of Fervidibacillus gen. nov. in the family Fervidibacillaceae fam. nov. with two species, Fervidibacillus albus sp. nov., and Fervidibacillus halotolerans sp. nov., isolated from tidal flat sediments.</title>
        <authorList>
            <person name="Kwon K.K."/>
            <person name="Yang S.-H."/>
        </authorList>
    </citation>
    <scope>NUCLEOTIDE SEQUENCE</scope>
    <source>
        <strain evidence="4">JCM 19140</strain>
    </source>
</reference>
<organism evidence="4 5">
    <name type="scientific">Perspicuibacillus lycopersici</name>
    <dbReference type="NCBI Taxonomy" id="1325689"/>
    <lineage>
        <taxon>Bacteria</taxon>
        <taxon>Bacillati</taxon>
        <taxon>Bacillota</taxon>
        <taxon>Bacilli</taxon>
        <taxon>Bacillales</taxon>
        <taxon>Bacillaceae</taxon>
        <taxon>Perspicuibacillus</taxon>
    </lineage>
</organism>
<dbReference type="GO" id="GO:0009986">
    <property type="term" value="C:cell surface"/>
    <property type="evidence" value="ECO:0007669"/>
    <property type="project" value="UniProtKB-SubCell"/>
</dbReference>
<keyword evidence="3" id="KW-1133">Transmembrane helix</keyword>
<dbReference type="GO" id="GO:0030420">
    <property type="term" value="P:establishment of competence for transformation"/>
    <property type="evidence" value="ECO:0007669"/>
    <property type="project" value="UniProtKB-KW"/>
</dbReference>
<evidence type="ECO:0000256" key="2">
    <source>
        <dbReference type="ARBA" id="ARBA00023287"/>
    </source>
</evidence>
<dbReference type="NCBIfam" id="TIGR02532">
    <property type="entry name" value="IV_pilin_GFxxxE"/>
    <property type="match status" value="1"/>
</dbReference>
<evidence type="ECO:0000313" key="4">
    <source>
        <dbReference type="EMBL" id="MCU9614021.1"/>
    </source>
</evidence>
<dbReference type="PANTHER" id="PTHR30093">
    <property type="entry name" value="GENERAL SECRETION PATHWAY PROTEIN G"/>
    <property type="match status" value="1"/>
</dbReference>
<comment type="subcellular location">
    <subcellularLocation>
        <location evidence="1">Cell surface</location>
    </subcellularLocation>
</comment>
<dbReference type="EMBL" id="JAOUSF010000003">
    <property type="protein sequence ID" value="MCU9614021.1"/>
    <property type="molecule type" value="Genomic_DNA"/>
</dbReference>